<proteinExistence type="predicted"/>
<protein>
    <submittedName>
        <fullName evidence="2">Uncharacterized protein</fullName>
    </submittedName>
</protein>
<dbReference type="Proteomes" id="UP000251513">
    <property type="component" value="Unassembled WGS sequence"/>
</dbReference>
<dbReference type="RefSeq" id="WP_005918374.1">
    <property type="nucleotide sequence ID" value="NZ_CP013005.1"/>
</dbReference>
<feature type="compositionally biased region" description="Basic and acidic residues" evidence="1">
    <location>
        <begin position="57"/>
        <end position="76"/>
    </location>
</feature>
<sequence length="268" mass="29537">MSEFLSGGQGADHEDLHALRERCGELETALRSNVDAARMAELQRELAACRQRVLEVEQQQAREQDGRPEPEAREGLPEDVQSAANAVQAAAPVIEAAAPAIELGDDGRQAFERAEVEQPRQEQDAEHTQSSGGSRERERLNPDIARFSELVEAHRTGAFSLIYDRSLDFGTGYRGERVAEHLPEHEPGLVDLAARHDARLLERDEAFTGDVAQHVEHDQGAAYVIEADGDRVMVPQVDGAELDIGDTVQVSRDQQGQYDIEAGHDYGR</sequence>
<comment type="caution">
    <text evidence="2">The sequence shown here is derived from an EMBL/GenBank/DDBJ whole genome shotgun (WGS) entry which is preliminary data.</text>
</comment>
<accession>A0AA44YXX5</accession>
<reference evidence="2 3" key="1">
    <citation type="submission" date="2018-03" db="EMBL/GenBank/DDBJ databases">
        <title>Sequencing of reference strains of Xanthomonas.</title>
        <authorList>
            <person name="Studholme D.J."/>
            <person name="Vicente J."/>
            <person name="Sarris P."/>
        </authorList>
    </citation>
    <scope>NUCLEOTIDE SEQUENCE [LARGE SCALE GENOMIC DNA]</scope>
    <source>
        <strain evidence="2 3">WHRI 5232</strain>
    </source>
</reference>
<feature type="compositionally biased region" description="Basic and acidic residues" evidence="1">
    <location>
        <begin position="113"/>
        <end position="127"/>
    </location>
</feature>
<name>A0AA44YXX5_XANCM</name>
<feature type="region of interest" description="Disordered" evidence="1">
    <location>
        <begin position="57"/>
        <end position="87"/>
    </location>
</feature>
<evidence type="ECO:0000256" key="1">
    <source>
        <dbReference type="SAM" id="MobiDB-lite"/>
    </source>
</evidence>
<evidence type="ECO:0000313" key="2">
    <source>
        <dbReference type="EMBL" id="PUE89504.1"/>
    </source>
</evidence>
<gene>
    <name evidence="2" type="ORF">C7T86_23725</name>
</gene>
<feature type="region of interest" description="Disordered" evidence="1">
    <location>
        <begin position="113"/>
        <end position="140"/>
    </location>
</feature>
<evidence type="ECO:0000313" key="3">
    <source>
        <dbReference type="Proteomes" id="UP000251513"/>
    </source>
</evidence>
<dbReference type="EMBL" id="PYJH01000107">
    <property type="protein sequence ID" value="PUE89504.1"/>
    <property type="molecule type" value="Genomic_DNA"/>
</dbReference>
<dbReference type="AlphaFoldDB" id="A0AA44YXX5"/>
<organism evidence="2 3">
    <name type="scientific">Xanthomonas campestris pv. malvacearum</name>
    <dbReference type="NCBI Taxonomy" id="86040"/>
    <lineage>
        <taxon>Bacteria</taxon>
        <taxon>Pseudomonadati</taxon>
        <taxon>Pseudomonadota</taxon>
        <taxon>Gammaproteobacteria</taxon>
        <taxon>Lysobacterales</taxon>
        <taxon>Lysobacteraceae</taxon>
        <taxon>Xanthomonas</taxon>
    </lineage>
</organism>